<evidence type="ECO:0000259" key="1">
    <source>
        <dbReference type="Pfam" id="PF04043"/>
    </source>
</evidence>
<dbReference type="AlphaFoldDB" id="A0A4D6NSM8"/>
<proteinExistence type="predicted"/>
<evidence type="ECO:0000313" key="3">
    <source>
        <dbReference type="Proteomes" id="UP000501690"/>
    </source>
</evidence>
<accession>A0A4D6NSM8</accession>
<evidence type="ECO:0000313" key="2">
    <source>
        <dbReference type="EMBL" id="QCE15509.1"/>
    </source>
</evidence>
<dbReference type="Pfam" id="PF04043">
    <property type="entry name" value="PMEI"/>
    <property type="match status" value="1"/>
</dbReference>
<protein>
    <submittedName>
        <fullName evidence="2">Pectinesterase</fullName>
    </submittedName>
</protein>
<dbReference type="SUPFAM" id="SSF101148">
    <property type="entry name" value="Plant invertase/pectin methylesterase inhibitor"/>
    <property type="match status" value="1"/>
</dbReference>
<sequence>MDPRIRTTYDDCFMLLDDFVDALVRFLNTLSLGAVGSAKEDVLTWLSIARTDHDTCLEDFVDAASPVKGMSKFIRNCLVIFSAMANDEDFVDVPIRNRRPLMMPADNFSRWFNRRDRRLLNLPLSAIQVDIVVSKDSSRTIKTITNAIKKHFWFHSQRHDIRERHSRTTLDMRSTKMWLSVSEQIAWWYTLQPFGIRGHNVLGLSMEELNIVAAVSKSLDFKATKARSKFERESE</sequence>
<keyword evidence="3" id="KW-1185">Reference proteome</keyword>
<dbReference type="Proteomes" id="UP000501690">
    <property type="component" value="Linkage Group LG11"/>
</dbReference>
<dbReference type="CDD" id="cd15798">
    <property type="entry name" value="PMEI-like_3"/>
    <property type="match status" value="1"/>
</dbReference>
<organism evidence="2 3">
    <name type="scientific">Vigna unguiculata</name>
    <name type="common">Cowpea</name>
    <dbReference type="NCBI Taxonomy" id="3917"/>
    <lineage>
        <taxon>Eukaryota</taxon>
        <taxon>Viridiplantae</taxon>
        <taxon>Streptophyta</taxon>
        <taxon>Embryophyta</taxon>
        <taxon>Tracheophyta</taxon>
        <taxon>Spermatophyta</taxon>
        <taxon>Magnoliopsida</taxon>
        <taxon>eudicotyledons</taxon>
        <taxon>Gunneridae</taxon>
        <taxon>Pentapetalae</taxon>
        <taxon>rosids</taxon>
        <taxon>fabids</taxon>
        <taxon>Fabales</taxon>
        <taxon>Fabaceae</taxon>
        <taxon>Papilionoideae</taxon>
        <taxon>50 kb inversion clade</taxon>
        <taxon>NPAAA clade</taxon>
        <taxon>indigoferoid/millettioid clade</taxon>
        <taxon>Phaseoleae</taxon>
        <taxon>Vigna</taxon>
    </lineage>
</organism>
<name>A0A4D6NSM8_VIGUN</name>
<dbReference type="EMBL" id="CP039355">
    <property type="protein sequence ID" value="QCE15509.1"/>
    <property type="molecule type" value="Genomic_DNA"/>
</dbReference>
<reference evidence="2 3" key="1">
    <citation type="submission" date="2019-04" db="EMBL/GenBank/DDBJ databases">
        <title>An improved genome assembly and genetic linkage map for asparagus bean, Vigna unguiculata ssp. sesquipedialis.</title>
        <authorList>
            <person name="Xia Q."/>
            <person name="Zhang R."/>
            <person name="Dong Y."/>
        </authorList>
    </citation>
    <scope>NUCLEOTIDE SEQUENCE [LARGE SCALE GENOMIC DNA]</scope>
    <source>
        <tissue evidence="2">Leaf</tissue>
    </source>
</reference>
<feature type="domain" description="Pectinesterase inhibitor" evidence="1">
    <location>
        <begin position="8"/>
        <end position="80"/>
    </location>
</feature>
<dbReference type="GO" id="GO:0004857">
    <property type="term" value="F:enzyme inhibitor activity"/>
    <property type="evidence" value="ECO:0007669"/>
    <property type="project" value="InterPro"/>
</dbReference>
<dbReference type="Gene3D" id="1.20.140.40">
    <property type="entry name" value="Invertase/pectin methylesterase inhibitor family protein"/>
    <property type="match status" value="1"/>
</dbReference>
<dbReference type="InterPro" id="IPR006501">
    <property type="entry name" value="Pectinesterase_inhib_dom"/>
</dbReference>
<dbReference type="PANTHER" id="PTHR31707">
    <property type="entry name" value="PECTINESTERASE"/>
    <property type="match status" value="1"/>
</dbReference>
<dbReference type="InterPro" id="IPR035513">
    <property type="entry name" value="Invertase/methylesterase_inhib"/>
</dbReference>
<gene>
    <name evidence="2" type="ORF">DEO72_LG11g2520</name>
</gene>